<sequence>MKKEIFIHIGPPKTGTSAIQKWLSEHRKELKKQGLYYPDHRTDENGVSSGNLLSIFSRKEDNSLYIDTTKVASLLSCFYSNNKYNKLLLSSEFFFMRMNEVREAIPDAIFIGYLRNPIEKRESQYNQGVKRALFKHKYPNKTHHNAQDLSILTKYIKSHTCSKLILRPYGPQFFSGGNIASDLLETIDLNKTEAKLPNINNSYNLEALELKRWLNNFPLGNIATKIDICLQSFDSGVAEYTLINPEILKKQLKIDLKAIRLFFELVDTNFSEDFIGNIINSKKQKFYDQELESSKLVNVMRYLKRKLGNESKILLKILENDKETKNDYAIIFIEILKEKNTYELIKKNISIKLKVFNFFH</sequence>
<dbReference type="Proteomes" id="UP000245506">
    <property type="component" value="Unassembled WGS sequence"/>
</dbReference>
<dbReference type="EMBL" id="QGKL01000010">
    <property type="protein sequence ID" value="PWQ98695.1"/>
    <property type="molecule type" value="Genomic_DNA"/>
</dbReference>
<evidence type="ECO:0000313" key="1">
    <source>
        <dbReference type="EMBL" id="PWQ98695.1"/>
    </source>
</evidence>
<accession>A0A317CJE4</accession>
<dbReference type="AlphaFoldDB" id="A0A317CJE4"/>
<evidence type="ECO:0008006" key="3">
    <source>
        <dbReference type="Google" id="ProtNLM"/>
    </source>
</evidence>
<dbReference type="Gene3D" id="3.40.50.300">
    <property type="entry name" value="P-loop containing nucleotide triphosphate hydrolases"/>
    <property type="match status" value="1"/>
</dbReference>
<reference evidence="1 2" key="1">
    <citation type="submission" date="2018-05" db="EMBL/GenBank/DDBJ databases">
        <title>Leucothrix arctica sp. nov., isolated from Arctic seawater.</title>
        <authorList>
            <person name="Choi A."/>
            <person name="Baek K."/>
        </authorList>
    </citation>
    <scope>NUCLEOTIDE SEQUENCE [LARGE SCALE GENOMIC DNA]</scope>
    <source>
        <strain evidence="1 2">IMCC9719</strain>
    </source>
</reference>
<dbReference type="OrthoDB" id="3760425at2"/>
<keyword evidence="2" id="KW-1185">Reference proteome</keyword>
<organism evidence="1 2">
    <name type="scientific">Leucothrix arctica</name>
    <dbReference type="NCBI Taxonomy" id="1481894"/>
    <lineage>
        <taxon>Bacteria</taxon>
        <taxon>Pseudomonadati</taxon>
        <taxon>Pseudomonadota</taxon>
        <taxon>Gammaproteobacteria</taxon>
        <taxon>Thiotrichales</taxon>
        <taxon>Thiotrichaceae</taxon>
        <taxon>Leucothrix</taxon>
    </lineage>
</organism>
<protein>
    <recommendedName>
        <fullName evidence="3">Sulfotransferase domain-containing protein</fullName>
    </recommendedName>
</protein>
<dbReference type="InterPro" id="IPR027417">
    <property type="entry name" value="P-loop_NTPase"/>
</dbReference>
<dbReference type="RefSeq" id="WP_109821851.1">
    <property type="nucleotide sequence ID" value="NZ_QGKL01000010.1"/>
</dbReference>
<comment type="caution">
    <text evidence="1">The sequence shown here is derived from an EMBL/GenBank/DDBJ whole genome shotgun (WGS) entry which is preliminary data.</text>
</comment>
<proteinExistence type="predicted"/>
<name>A0A317CJE4_9GAMM</name>
<gene>
    <name evidence="1" type="ORF">DKT75_02475</name>
</gene>
<evidence type="ECO:0000313" key="2">
    <source>
        <dbReference type="Proteomes" id="UP000245506"/>
    </source>
</evidence>
<dbReference type="SUPFAM" id="SSF52540">
    <property type="entry name" value="P-loop containing nucleoside triphosphate hydrolases"/>
    <property type="match status" value="1"/>
</dbReference>